<reference evidence="6 7" key="1">
    <citation type="journal article" date="2015" name="BMC Genomics">
        <title>The genome of the truffle-parasite Tolypocladium ophioglossoides and the evolution of antifungal peptaibiotics.</title>
        <authorList>
            <person name="Quandt C.A."/>
            <person name="Bushley K.E."/>
            <person name="Spatafora J.W."/>
        </authorList>
    </citation>
    <scope>NUCLEOTIDE SEQUENCE [LARGE SCALE GENOMIC DNA]</scope>
    <source>
        <strain evidence="6 7">CBS 100239</strain>
    </source>
</reference>
<dbReference type="OrthoDB" id="10250990at2759"/>
<dbReference type="PANTHER" id="PTHR33798">
    <property type="entry name" value="FLAVOPROTEIN OXYGENASE"/>
    <property type="match status" value="1"/>
</dbReference>
<feature type="domain" description="Flavin reductase like" evidence="5">
    <location>
        <begin position="82"/>
        <end position="234"/>
    </location>
</feature>
<dbReference type="InterPro" id="IPR002563">
    <property type="entry name" value="Flavin_Rdtase-like_dom"/>
</dbReference>
<evidence type="ECO:0000259" key="5">
    <source>
        <dbReference type="Pfam" id="PF01613"/>
    </source>
</evidence>
<organism evidence="6 7">
    <name type="scientific">Tolypocladium ophioglossoides (strain CBS 100239)</name>
    <name type="common">Snaketongue truffleclub</name>
    <name type="synonym">Elaphocordyceps ophioglossoides</name>
    <dbReference type="NCBI Taxonomy" id="1163406"/>
    <lineage>
        <taxon>Eukaryota</taxon>
        <taxon>Fungi</taxon>
        <taxon>Dikarya</taxon>
        <taxon>Ascomycota</taxon>
        <taxon>Pezizomycotina</taxon>
        <taxon>Sordariomycetes</taxon>
        <taxon>Hypocreomycetidae</taxon>
        <taxon>Hypocreales</taxon>
        <taxon>Ophiocordycipitaceae</taxon>
        <taxon>Tolypocladium</taxon>
    </lineage>
</organism>
<evidence type="ECO:0000256" key="4">
    <source>
        <dbReference type="ARBA" id="ARBA00038054"/>
    </source>
</evidence>
<dbReference type="EMBL" id="LFRF01000030">
    <property type="protein sequence ID" value="KND87984.1"/>
    <property type="molecule type" value="Genomic_DNA"/>
</dbReference>
<dbReference type="GO" id="GO:0010181">
    <property type="term" value="F:FMN binding"/>
    <property type="evidence" value="ECO:0007669"/>
    <property type="project" value="InterPro"/>
</dbReference>
<dbReference type="Proteomes" id="UP000036947">
    <property type="component" value="Unassembled WGS sequence"/>
</dbReference>
<keyword evidence="3" id="KW-0288">FMN</keyword>
<comment type="similarity">
    <text evidence="4">Belongs to the flavoredoxin family.</text>
</comment>
<keyword evidence="2" id="KW-0285">Flavoprotein</keyword>
<dbReference type="AlphaFoldDB" id="A0A0L0N1T1"/>
<name>A0A0L0N1T1_TOLOC</name>
<accession>A0A0L0N1T1</accession>
<dbReference type="Gene3D" id="2.30.110.10">
    <property type="entry name" value="Electron Transport, Fmn-binding Protein, Chain A"/>
    <property type="match status" value="1"/>
</dbReference>
<comment type="cofactor">
    <cofactor evidence="1">
        <name>FMN</name>
        <dbReference type="ChEBI" id="CHEBI:58210"/>
    </cofactor>
</comment>
<dbReference type="InterPro" id="IPR012349">
    <property type="entry name" value="Split_barrel_FMN-bd"/>
</dbReference>
<protein>
    <recommendedName>
        <fullName evidence="5">Flavin reductase like domain-containing protein</fullName>
    </recommendedName>
</protein>
<dbReference type="SUPFAM" id="SSF50475">
    <property type="entry name" value="FMN-binding split barrel"/>
    <property type="match status" value="1"/>
</dbReference>
<evidence type="ECO:0000313" key="6">
    <source>
        <dbReference type="EMBL" id="KND87984.1"/>
    </source>
</evidence>
<keyword evidence="7" id="KW-1185">Reference proteome</keyword>
<evidence type="ECO:0000256" key="1">
    <source>
        <dbReference type="ARBA" id="ARBA00001917"/>
    </source>
</evidence>
<dbReference type="Pfam" id="PF01613">
    <property type="entry name" value="Flavin_Reduct"/>
    <property type="match status" value="1"/>
</dbReference>
<proteinExistence type="inferred from homology"/>
<dbReference type="PANTHER" id="PTHR33798:SF5">
    <property type="entry name" value="FLAVIN REDUCTASE LIKE DOMAIN-CONTAINING PROTEIN"/>
    <property type="match status" value="1"/>
</dbReference>
<evidence type="ECO:0000313" key="7">
    <source>
        <dbReference type="Proteomes" id="UP000036947"/>
    </source>
</evidence>
<comment type="caution">
    <text evidence="6">The sequence shown here is derived from an EMBL/GenBank/DDBJ whole genome shotgun (WGS) entry which is preliminary data.</text>
</comment>
<evidence type="ECO:0000256" key="3">
    <source>
        <dbReference type="ARBA" id="ARBA00022643"/>
    </source>
</evidence>
<evidence type="ECO:0000256" key="2">
    <source>
        <dbReference type="ARBA" id="ARBA00022630"/>
    </source>
</evidence>
<gene>
    <name evidence="6" type="ORF">TOPH_07428</name>
</gene>
<sequence length="287" mass="31774">MSDSINRSPHPDFNKVEASRPDWDETTRFRYTKTVDPAWKFGDGANRLQSAEDTHKKHIAIDPYEDGRPGAFNYKLLISAVVPRPIAFISTPSADGRTTNLAPFSYFNVLNHDPPLFSVGFACGLADAKDTLRNVVDTREAVINIIGEPFVEAANAASVDAPYGASEWDVSGLTPEYGCETVRCARVKEAVFSVEVKLDMLKEYESKATPGKKTGTLAVFEGTRIWVREDALNEQKNLVDPAVLRPISRLGGITYARTTEAMELPRPKFYDDLGGQEALDKLKQSKQ</sequence>